<dbReference type="PANTHER" id="PTHR11904:SF9">
    <property type="entry name" value="PURINE NUCLEOSIDE PHOSPHORYLASE-RELATED"/>
    <property type="match status" value="1"/>
</dbReference>
<sequence length="280" mass="30766">MGSYEDAQAVCKLIKSKINCTPRIGIICGSGLGTLAETVKDPVIIKYEEIKQFPKSTVVGHAGNLVFGKLGGKYVMVMQGRFHQYEGYEMSQVTLPVRVMKLLGVEYLIVTNAAGGLNPQYNVGDIVFIKDHINFPSLSGKNPLVGANDNRFGTRFPSMSNTYKKELRELARKISNEMNISSIVHEGIYFASCGPAYETPAEARMLRILGADLAGFSTAHETMVASHCGLNVFAMSLVTNIVIVEDESPRITNHEEVLETSAKRSETLKELVTRLVTELE</sequence>
<feature type="binding site" evidence="12">
    <location>
        <position position="198"/>
    </location>
    <ligand>
        <name>a purine D-ribonucleoside</name>
        <dbReference type="ChEBI" id="CHEBI:142355"/>
    </ligand>
</feature>
<evidence type="ECO:0000256" key="12">
    <source>
        <dbReference type="PIRSR" id="PIRSR000477-2"/>
    </source>
</evidence>
<comment type="pathway">
    <text evidence="1 11">Purine metabolism; purine nucleoside salvage.</text>
</comment>
<feature type="domain" description="Nucleoside phosphorylase" evidence="13">
    <location>
        <begin position="23"/>
        <end position="276"/>
    </location>
</feature>
<proteinExistence type="inferred from homology"/>
<evidence type="ECO:0000256" key="7">
    <source>
        <dbReference type="ARBA" id="ARBA00023918"/>
    </source>
</evidence>
<organism evidence="14">
    <name type="scientific">Schistocephalus solidus</name>
    <name type="common">Tapeworm</name>
    <dbReference type="NCBI Taxonomy" id="70667"/>
    <lineage>
        <taxon>Eukaryota</taxon>
        <taxon>Metazoa</taxon>
        <taxon>Spiralia</taxon>
        <taxon>Lophotrochozoa</taxon>
        <taxon>Platyhelminthes</taxon>
        <taxon>Cestoda</taxon>
        <taxon>Eucestoda</taxon>
        <taxon>Diphyllobothriidea</taxon>
        <taxon>Diphyllobothriidae</taxon>
        <taxon>Schistocephalus</taxon>
    </lineage>
</organism>
<dbReference type="InterPro" id="IPR035994">
    <property type="entry name" value="Nucleoside_phosphorylase_sf"/>
</dbReference>
<dbReference type="InterPro" id="IPR011270">
    <property type="entry name" value="Pur_Nuc_Pase_Ino/Guo-sp"/>
</dbReference>
<accession>A0A0X3P6B0</accession>
<evidence type="ECO:0000256" key="11">
    <source>
        <dbReference type="PIRNR" id="PIRNR000477"/>
    </source>
</evidence>
<dbReference type="GO" id="GO:0047975">
    <property type="term" value="F:guanosine phosphorylase activity"/>
    <property type="evidence" value="ECO:0007669"/>
    <property type="project" value="RHEA"/>
</dbReference>
<feature type="binding site" evidence="12">
    <location>
        <position position="30"/>
    </location>
    <ligand>
        <name>phosphate</name>
        <dbReference type="ChEBI" id="CHEBI:43474"/>
    </ligand>
</feature>
<evidence type="ECO:0000256" key="6">
    <source>
        <dbReference type="ARBA" id="ARBA00022679"/>
    </source>
</evidence>
<keyword evidence="6 11" id="KW-0808">Transferase</keyword>
<evidence type="ECO:0000256" key="1">
    <source>
        <dbReference type="ARBA" id="ARBA00005058"/>
    </source>
</evidence>
<dbReference type="UniPathway" id="UPA00606"/>
<dbReference type="InterPro" id="IPR011268">
    <property type="entry name" value="Purine_phosphorylase"/>
</dbReference>
<comment type="similarity">
    <text evidence="2 11">Belongs to the PNP/MTAP phosphorylase family.</text>
</comment>
<evidence type="ECO:0000256" key="4">
    <source>
        <dbReference type="ARBA" id="ARBA00013834"/>
    </source>
</evidence>
<dbReference type="Pfam" id="PF01048">
    <property type="entry name" value="PNP_UDP_1"/>
    <property type="match status" value="1"/>
</dbReference>
<evidence type="ECO:0000256" key="3">
    <source>
        <dbReference type="ARBA" id="ARBA00011886"/>
    </source>
</evidence>
<name>A0A0X3P6B0_SCHSO</name>
<dbReference type="GO" id="GO:0005737">
    <property type="term" value="C:cytoplasm"/>
    <property type="evidence" value="ECO:0007669"/>
    <property type="project" value="TreeGrafter"/>
</dbReference>
<protein>
    <recommendedName>
        <fullName evidence="4 11">Purine nucleoside phosphorylase</fullName>
        <ecNumber evidence="3 11">2.4.2.1</ecNumber>
    </recommendedName>
    <alternativeName>
        <fullName evidence="11">Inosine-guanosine phosphorylase</fullName>
    </alternativeName>
</protein>
<feature type="binding site" evidence="12">
    <location>
        <position position="217"/>
    </location>
    <ligand>
        <name>phosphate</name>
        <dbReference type="ChEBI" id="CHEBI:43474"/>
    </ligand>
</feature>
<evidence type="ECO:0000256" key="5">
    <source>
        <dbReference type="ARBA" id="ARBA00022676"/>
    </source>
</evidence>
<dbReference type="NCBIfam" id="TIGR01697">
    <property type="entry name" value="PNPH-PUNA-XAPA"/>
    <property type="match status" value="1"/>
</dbReference>
<dbReference type="Gene3D" id="3.40.50.1580">
    <property type="entry name" value="Nucleoside phosphorylase domain"/>
    <property type="match status" value="1"/>
</dbReference>
<dbReference type="FunFam" id="3.40.50.1580:FF:000004">
    <property type="entry name" value="Purine nucleoside phosphorylase"/>
    <property type="match status" value="1"/>
</dbReference>
<comment type="function">
    <text evidence="11">The purine nucleoside phosphorylases catalyze the phosphorolytic breakdown of the N-glycosidic bond in the beta-(deoxy)ribonucleoside molecules, with the formation of the corresponding free purine bases and pentose-1-phosphate.</text>
</comment>
<dbReference type="NCBIfam" id="NF006054">
    <property type="entry name" value="PRK08202.1"/>
    <property type="match status" value="1"/>
</dbReference>
<evidence type="ECO:0000256" key="10">
    <source>
        <dbReference type="ARBA" id="ARBA00023970"/>
    </source>
</evidence>
<dbReference type="PANTHER" id="PTHR11904">
    <property type="entry name" value="METHYLTHIOADENOSINE/PURINE NUCLEOSIDE PHOSPHORYLASE"/>
    <property type="match status" value="1"/>
</dbReference>
<reference evidence="14" key="1">
    <citation type="submission" date="2016-01" db="EMBL/GenBank/DDBJ databases">
        <title>Reference transcriptome for the parasite Schistocephalus solidus: insights into the molecular evolution of parasitism.</title>
        <authorList>
            <person name="Hebert F.O."/>
            <person name="Grambauer S."/>
            <person name="Barber I."/>
            <person name="Landry C.R."/>
            <person name="Aubin-Horth N."/>
        </authorList>
    </citation>
    <scope>NUCLEOTIDE SEQUENCE</scope>
</reference>
<evidence type="ECO:0000313" key="14">
    <source>
        <dbReference type="EMBL" id="JAP47501.1"/>
    </source>
</evidence>
<dbReference type="GO" id="GO:0004731">
    <property type="term" value="F:purine-nucleoside phosphorylase activity"/>
    <property type="evidence" value="ECO:0007669"/>
    <property type="project" value="UniProtKB-EC"/>
</dbReference>
<gene>
    <name evidence="14" type="ORF">TR124174</name>
</gene>
<evidence type="ECO:0000256" key="2">
    <source>
        <dbReference type="ARBA" id="ARBA00006751"/>
    </source>
</evidence>
<dbReference type="AlphaFoldDB" id="A0A0X3P6B0"/>
<comment type="catalytic activity">
    <reaction evidence="10">
        <text>guanosine + phosphate = alpha-D-ribose 1-phosphate + guanine</text>
        <dbReference type="Rhea" id="RHEA:13233"/>
        <dbReference type="ChEBI" id="CHEBI:16235"/>
        <dbReference type="ChEBI" id="CHEBI:16750"/>
        <dbReference type="ChEBI" id="CHEBI:43474"/>
        <dbReference type="ChEBI" id="CHEBI:57720"/>
        <dbReference type="EC" id="2.4.2.1"/>
    </reaction>
</comment>
<feature type="binding site" evidence="12">
    <location>
        <position position="61"/>
    </location>
    <ligand>
        <name>phosphate</name>
        <dbReference type="ChEBI" id="CHEBI:43474"/>
    </ligand>
</feature>
<dbReference type="InterPro" id="IPR000845">
    <property type="entry name" value="Nucleoside_phosphorylase_d"/>
</dbReference>
<evidence type="ECO:0000256" key="9">
    <source>
        <dbReference type="ARBA" id="ARBA00023950"/>
    </source>
</evidence>
<dbReference type="CDD" id="cd09009">
    <property type="entry name" value="PNP-EcPNPII_like"/>
    <property type="match status" value="1"/>
</dbReference>
<feature type="binding site" evidence="12">
    <location>
        <position position="113"/>
    </location>
    <ligand>
        <name>phosphate</name>
        <dbReference type="ChEBI" id="CHEBI:43474"/>
    </ligand>
</feature>
<feature type="binding site" evidence="12">
    <location>
        <begin position="81"/>
        <end position="83"/>
    </location>
    <ligand>
        <name>phosphate</name>
        <dbReference type="ChEBI" id="CHEBI:43474"/>
    </ligand>
</feature>
<dbReference type="EMBL" id="GEEE01015724">
    <property type="protein sequence ID" value="JAP47501.1"/>
    <property type="molecule type" value="Transcribed_RNA"/>
</dbReference>
<dbReference type="EC" id="2.4.2.1" evidence="3 11"/>
<evidence type="ECO:0000259" key="13">
    <source>
        <dbReference type="Pfam" id="PF01048"/>
    </source>
</evidence>
<comment type="catalytic activity">
    <reaction evidence="9">
        <text>2'-deoxyinosine + phosphate = 2-deoxy-alpha-D-ribose 1-phosphate + hypoxanthine</text>
        <dbReference type="Rhea" id="RHEA:27750"/>
        <dbReference type="ChEBI" id="CHEBI:17368"/>
        <dbReference type="ChEBI" id="CHEBI:28997"/>
        <dbReference type="ChEBI" id="CHEBI:43474"/>
        <dbReference type="ChEBI" id="CHEBI:57259"/>
        <dbReference type="EC" id="2.4.2.1"/>
    </reaction>
</comment>
<comment type="catalytic activity">
    <reaction evidence="7">
        <text>inosine + phosphate = alpha-D-ribose 1-phosphate + hypoxanthine</text>
        <dbReference type="Rhea" id="RHEA:27646"/>
        <dbReference type="ChEBI" id="CHEBI:17368"/>
        <dbReference type="ChEBI" id="CHEBI:17596"/>
        <dbReference type="ChEBI" id="CHEBI:43474"/>
        <dbReference type="ChEBI" id="CHEBI:57720"/>
        <dbReference type="EC" id="2.4.2.1"/>
    </reaction>
</comment>
<dbReference type="GO" id="GO:0009116">
    <property type="term" value="P:nucleoside metabolic process"/>
    <property type="evidence" value="ECO:0007669"/>
    <property type="project" value="InterPro"/>
</dbReference>
<dbReference type="PIRSF" id="PIRSF000477">
    <property type="entry name" value="PurNPase"/>
    <property type="match status" value="1"/>
</dbReference>
<feature type="binding site" evidence="12">
    <location>
        <position position="240"/>
    </location>
    <ligand>
        <name>a purine D-ribonucleoside</name>
        <dbReference type="ChEBI" id="CHEBI:142355"/>
    </ligand>
</feature>
<comment type="catalytic activity">
    <reaction evidence="8">
        <text>2'-deoxyguanosine + phosphate = 2-deoxy-alpha-D-ribose 1-phosphate + guanine</text>
        <dbReference type="Rhea" id="RHEA:27738"/>
        <dbReference type="ChEBI" id="CHEBI:16235"/>
        <dbReference type="ChEBI" id="CHEBI:17172"/>
        <dbReference type="ChEBI" id="CHEBI:43474"/>
        <dbReference type="ChEBI" id="CHEBI:57259"/>
        <dbReference type="EC" id="2.4.2.1"/>
    </reaction>
</comment>
<dbReference type="NCBIfam" id="TIGR01700">
    <property type="entry name" value="PNPH"/>
    <property type="match status" value="1"/>
</dbReference>
<dbReference type="SUPFAM" id="SSF53167">
    <property type="entry name" value="Purine and uridine phosphorylases"/>
    <property type="match status" value="1"/>
</dbReference>
<evidence type="ECO:0000256" key="8">
    <source>
        <dbReference type="ARBA" id="ARBA00023929"/>
    </source>
</evidence>
<keyword evidence="5 11" id="KW-0328">Glycosyltransferase</keyword>